<dbReference type="GO" id="GO:0003677">
    <property type="term" value="F:DNA binding"/>
    <property type="evidence" value="ECO:0007669"/>
    <property type="project" value="InterPro"/>
</dbReference>
<comment type="caution">
    <text evidence="3">The sequence shown here is derived from an EMBL/GenBank/DDBJ whole genome shotgun (WGS) entry which is preliminary data.</text>
</comment>
<dbReference type="OrthoDB" id="622307at2759"/>
<dbReference type="Proteomes" id="UP000886885">
    <property type="component" value="Chromosome 1A"/>
</dbReference>
<dbReference type="PANTHER" id="PTHR31744">
    <property type="entry name" value="PROTEIN CUP-SHAPED COTYLEDON 2-RELATED"/>
    <property type="match status" value="1"/>
</dbReference>
<name>A0A8X8DIF3_POPTO</name>
<evidence type="ECO:0000256" key="1">
    <source>
        <dbReference type="SAM" id="MobiDB-lite"/>
    </source>
</evidence>
<evidence type="ECO:0000259" key="2">
    <source>
        <dbReference type="PROSITE" id="PS51005"/>
    </source>
</evidence>
<gene>
    <name evidence="3" type="ORF">POTOM_001727</name>
</gene>
<reference evidence="3" key="1">
    <citation type="journal article" date="2020" name="bioRxiv">
        <title>Hybrid origin of Populus tomentosa Carr. identified through genome sequencing and phylogenomic analysis.</title>
        <authorList>
            <person name="An X."/>
            <person name="Gao K."/>
            <person name="Chen Z."/>
            <person name="Li J."/>
            <person name="Yang X."/>
            <person name="Yang X."/>
            <person name="Zhou J."/>
            <person name="Guo T."/>
            <person name="Zhao T."/>
            <person name="Huang S."/>
            <person name="Miao D."/>
            <person name="Khan W.U."/>
            <person name="Rao P."/>
            <person name="Ye M."/>
            <person name="Lei B."/>
            <person name="Liao W."/>
            <person name="Wang J."/>
            <person name="Ji L."/>
            <person name="Li Y."/>
            <person name="Guo B."/>
            <person name="Mustafa N.S."/>
            <person name="Li S."/>
            <person name="Yun Q."/>
            <person name="Keller S.R."/>
            <person name="Mao J."/>
            <person name="Zhang R."/>
            <person name="Strauss S.H."/>
        </authorList>
    </citation>
    <scope>NUCLEOTIDE SEQUENCE</scope>
    <source>
        <strain evidence="3">GM15</strain>
        <tissue evidence="3">Leaf</tissue>
    </source>
</reference>
<evidence type="ECO:0000313" key="4">
    <source>
        <dbReference type="Proteomes" id="UP000886885"/>
    </source>
</evidence>
<evidence type="ECO:0000313" key="3">
    <source>
        <dbReference type="EMBL" id="KAG6792575.1"/>
    </source>
</evidence>
<keyword evidence="4" id="KW-1185">Reference proteome</keyword>
<dbReference type="PANTHER" id="PTHR31744:SF220">
    <property type="entry name" value="LOW QUALITY PROTEIN: NAC DOMAIN-CONTAINING PROTEIN 90-LIKE"/>
    <property type="match status" value="1"/>
</dbReference>
<dbReference type="GO" id="GO:0006355">
    <property type="term" value="P:regulation of DNA-templated transcription"/>
    <property type="evidence" value="ECO:0007669"/>
    <property type="project" value="InterPro"/>
</dbReference>
<dbReference type="AlphaFoldDB" id="A0A8X8DIF3"/>
<dbReference type="InterPro" id="IPR003441">
    <property type="entry name" value="NAC-dom"/>
</dbReference>
<proteinExistence type="predicted"/>
<dbReference type="PROSITE" id="PS51005">
    <property type="entry name" value="NAC"/>
    <property type="match status" value="1"/>
</dbReference>
<accession>A0A8X8DIF3</accession>
<protein>
    <recommendedName>
        <fullName evidence="2">NAC domain-containing protein</fullName>
    </recommendedName>
</protein>
<feature type="domain" description="NAC" evidence="2">
    <location>
        <begin position="27"/>
        <end position="185"/>
    </location>
</feature>
<feature type="region of interest" description="Disordered" evidence="1">
    <location>
        <begin position="205"/>
        <end position="269"/>
    </location>
</feature>
<dbReference type="EMBL" id="JAAWWB010000001">
    <property type="protein sequence ID" value="KAG6792575.1"/>
    <property type="molecule type" value="Genomic_DNA"/>
</dbReference>
<dbReference type="Pfam" id="PF02365">
    <property type="entry name" value="NAM"/>
    <property type="match status" value="1"/>
</dbReference>
<organism evidence="3 4">
    <name type="scientific">Populus tomentosa</name>
    <name type="common">Chinese white poplar</name>
    <dbReference type="NCBI Taxonomy" id="118781"/>
    <lineage>
        <taxon>Eukaryota</taxon>
        <taxon>Viridiplantae</taxon>
        <taxon>Streptophyta</taxon>
        <taxon>Embryophyta</taxon>
        <taxon>Tracheophyta</taxon>
        <taxon>Spermatophyta</taxon>
        <taxon>Magnoliopsida</taxon>
        <taxon>eudicotyledons</taxon>
        <taxon>Gunneridae</taxon>
        <taxon>Pentapetalae</taxon>
        <taxon>rosids</taxon>
        <taxon>fabids</taxon>
        <taxon>Malpighiales</taxon>
        <taxon>Salicaceae</taxon>
        <taxon>Saliceae</taxon>
        <taxon>Populus</taxon>
    </lineage>
</organism>
<sequence length="269" mass="30914">MMLIQLRQTREQDTRTRARTRTRMEELPLGYRFFPTEEELISYYLHSKLEGGRQERLQRVIPEISIYDVEPWDLPKLSGELCQGDTEQWFFFTPRQEREARGGRPNRTTASGYWKATGSPGYVYSLDNRVIGLMKTMVFYTGKAPRGRKTKWKMNEYRAIEVHESSSNATPKLRHEFSLCRVYVVSGSFRAFDRRPLEALTRETQLLGDGATTSAQGPDPTVDMTSSPETSYPVEDHVDHPGTAASATWGAVDGLEPPAWEWPEQLDWP</sequence>